<feature type="domain" description="BPTI/Kunitz inhibitor" evidence="2">
    <location>
        <begin position="26"/>
        <end position="79"/>
    </location>
</feature>
<dbReference type="PROSITE" id="PS50279">
    <property type="entry name" value="BPTI_KUNITZ_2"/>
    <property type="match status" value="1"/>
</dbReference>
<dbReference type="Gene3D" id="4.10.410.10">
    <property type="entry name" value="Pancreatic trypsin inhibitor Kunitz domain"/>
    <property type="match status" value="1"/>
</dbReference>
<proteinExistence type="predicted"/>
<dbReference type="SUPFAM" id="SSF57362">
    <property type="entry name" value="BPTI-like"/>
    <property type="match status" value="1"/>
</dbReference>
<evidence type="ECO:0000259" key="2">
    <source>
        <dbReference type="PROSITE" id="PS50279"/>
    </source>
</evidence>
<dbReference type="Pfam" id="PF00014">
    <property type="entry name" value="Kunitz_BPTI"/>
    <property type="match status" value="1"/>
</dbReference>
<dbReference type="InterPro" id="IPR052861">
    <property type="entry name" value="BPTI/Kunitz_domain"/>
</dbReference>
<dbReference type="SMART" id="SM00131">
    <property type="entry name" value="KU"/>
    <property type="match status" value="1"/>
</dbReference>
<dbReference type="InterPro" id="IPR002223">
    <property type="entry name" value="Kunitz_BPTI"/>
</dbReference>
<keyword evidence="1" id="KW-0732">Signal</keyword>
<dbReference type="OrthoDB" id="4473401at2759"/>
<dbReference type="PROSITE" id="PS00280">
    <property type="entry name" value="BPTI_KUNITZ_1"/>
    <property type="match status" value="1"/>
</dbReference>
<name>A0A9P1IUF8_9PELO</name>
<accession>A0A9P1IUF8</accession>
<reference evidence="3" key="1">
    <citation type="submission" date="2022-11" db="EMBL/GenBank/DDBJ databases">
        <authorList>
            <person name="Kikuchi T."/>
        </authorList>
    </citation>
    <scope>NUCLEOTIDE SEQUENCE</scope>
    <source>
        <strain evidence="3">PS1010</strain>
    </source>
</reference>
<feature type="chain" id="PRO_5040268155" description="BPTI/Kunitz inhibitor domain-containing protein" evidence="1">
    <location>
        <begin position="21"/>
        <end position="189"/>
    </location>
</feature>
<protein>
    <recommendedName>
        <fullName evidence="2">BPTI/Kunitz inhibitor domain-containing protein</fullName>
    </recommendedName>
</protein>
<dbReference type="InterPro" id="IPR020901">
    <property type="entry name" value="Prtase_inh_Kunz-CS"/>
</dbReference>
<dbReference type="CDD" id="cd00109">
    <property type="entry name" value="Kunitz-type"/>
    <property type="match status" value="1"/>
</dbReference>
<sequence>MISGLFIVGLLTISIGLSTAQFRGECEVPLHKGIQECKNTSSIRYHFDKTTQTCLAFRYSGCGGNTNNFKSHSECQQFCLPMDYFTCPVASAKIKSKDGSVNCAGMDQKECDGEHSYCVRGSFVGFCCDKRIRDKVNQDYDDECGPKQKKEKVQMSGYSIPLLGKTCDSNFCSTGYKCQQGNYYAYCCK</sequence>
<comment type="caution">
    <text evidence="3">The sequence shown here is derived from an EMBL/GenBank/DDBJ whole genome shotgun (WGS) entry which is preliminary data.</text>
</comment>
<dbReference type="InterPro" id="IPR036880">
    <property type="entry name" value="Kunitz_BPTI_sf"/>
</dbReference>
<dbReference type="GO" id="GO:0004867">
    <property type="term" value="F:serine-type endopeptidase inhibitor activity"/>
    <property type="evidence" value="ECO:0007669"/>
    <property type="project" value="InterPro"/>
</dbReference>
<evidence type="ECO:0000256" key="1">
    <source>
        <dbReference type="SAM" id="SignalP"/>
    </source>
</evidence>
<dbReference type="EMBL" id="CANHGI010000005">
    <property type="protein sequence ID" value="CAI5451442.1"/>
    <property type="molecule type" value="Genomic_DNA"/>
</dbReference>
<feature type="signal peptide" evidence="1">
    <location>
        <begin position="1"/>
        <end position="20"/>
    </location>
</feature>
<keyword evidence="4" id="KW-1185">Reference proteome</keyword>
<evidence type="ECO:0000313" key="3">
    <source>
        <dbReference type="EMBL" id="CAI5451442.1"/>
    </source>
</evidence>
<dbReference type="PRINTS" id="PR00759">
    <property type="entry name" value="BASICPTASE"/>
</dbReference>
<dbReference type="PANTHER" id="PTHR47248">
    <property type="entry name" value="PROTEIN CBG06772"/>
    <property type="match status" value="1"/>
</dbReference>
<dbReference type="AlphaFoldDB" id="A0A9P1IUF8"/>
<dbReference type="PANTHER" id="PTHR47248:SF1">
    <property type="entry name" value="BPTI_KUNITZ INHIBITOR DOMAIN-CONTAINING PROTEIN"/>
    <property type="match status" value="1"/>
</dbReference>
<gene>
    <name evidence="3" type="ORF">CAMP_LOCUS14079</name>
</gene>
<dbReference type="Proteomes" id="UP001152747">
    <property type="component" value="Unassembled WGS sequence"/>
</dbReference>
<organism evidence="3 4">
    <name type="scientific">Caenorhabditis angaria</name>
    <dbReference type="NCBI Taxonomy" id="860376"/>
    <lineage>
        <taxon>Eukaryota</taxon>
        <taxon>Metazoa</taxon>
        <taxon>Ecdysozoa</taxon>
        <taxon>Nematoda</taxon>
        <taxon>Chromadorea</taxon>
        <taxon>Rhabditida</taxon>
        <taxon>Rhabditina</taxon>
        <taxon>Rhabditomorpha</taxon>
        <taxon>Rhabditoidea</taxon>
        <taxon>Rhabditidae</taxon>
        <taxon>Peloderinae</taxon>
        <taxon>Caenorhabditis</taxon>
    </lineage>
</organism>
<evidence type="ECO:0000313" key="4">
    <source>
        <dbReference type="Proteomes" id="UP001152747"/>
    </source>
</evidence>